<dbReference type="AlphaFoldDB" id="A0A2A2SHH8"/>
<accession>A0A2A2SHH8</accession>
<dbReference type="OrthoDB" id="9814909at2"/>
<keyword evidence="2" id="KW-1185">Reference proteome</keyword>
<proteinExistence type="predicted"/>
<dbReference type="InterPro" id="IPR008949">
    <property type="entry name" value="Isoprenoid_synthase_dom_sf"/>
</dbReference>
<evidence type="ECO:0000313" key="1">
    <source>
        <dbReference type="EMBL" id="PAX08471.1"/>
    </source>
</evidence>
<gene>
    <name evidence="1" type="ORF">CKY28_03525</name>
</gene>
<protein>
    <recommendedName>
        <fullName evidence="3">Phytoene synthase</fullName>
    </recommendedName>
</protein>
<dbReference type="EMBL" id="NSLI01000002">
    <property type="protein sequence ID" value="PAX08471.1"/>
    <property type="molecule type" value="Genomic_DNA"/>
</dbReference>
<evidence type="ECO:0000313" key="2">
    <source>
        <dbReference type="Proteomes" id="UP000218151"/>
    </source>
</evidence>
<name>A0A2A2SHH8_9SPHN</name>
<organism evidence="1 2">
    <name type="scientific">Sphingomonas lenta</name>
    <dbReference type="NCBI Taxonomy" id="1141887"/>
    <lineage>
        <taxon>Bacteria</taxon>
        <taxon>Pseudomonadati</taxon>
        <taxon>Pseudomonadota</taxon>
        <taxon>Alphaproteobacteria</taxon>
        <taxon>Sphingomonadales</taxon>
        <taxon>Sphingomonadaceae</taxon>
        <taxon>Sphingomonas</taxon>
    </lineage>
</organism>
<dbReference type="SUPFAM" id="SSF48576">
    <property type="entry name" value="Terpenoid synthases"/>
    <property type="match status" value="1"/>
</dbReference>
<dbReference type="Pfam" id="PF00494">
    <property type="entry name" value="SQS_PSY"/>
    <property type="match status" value="1"/>
</dbReference>
<reference evidence="2" key="1">
    <citation type="submission" date="2017-09" db="EMBL/GenBank/DDBJ databases">
        <authorList>
            <person name="Feng G."/>
            <person name="Zhu H."/>
        </authorList>
    </citation>
    <scope>NUCLEOTIDE SEQUENCE [LARGE SCALE GENOMIC DNA]</scope>
    <source>
        <strain evidence="2">1PNM-20</strain>
    </source>
</reference>
<evidence type="ECO:0008006" key="3">
    <source>
        <dbReference type="Google" id="ProtNLM"/>
    </source>
</evidence>
<comment type="caution">
    <text evidence="1">The sequence shown here is derived from an EMBL/GenBank/DDBJ whole genome shotgun (WGS) entry which is preliminary data.</text>
</comment>
<dbReference type="Proteomes" id="UP000218151">
    <property type="component" value="Unassembled WGS sequence"/>
</dbReference>
<sequence>MKDFQKPDRALILTYTPPASRPGLEALLALDDTLGRILRTTREPMVGQMRLTWWFEALERLDREPPPAEPVLRALAGEVLPRGVTGTTLAGMVEGWEVLLEEPLGETALRTFARERGGRLFRAAAAVSGAADEQAAVAGEGWALADLASNLSDRQVAARARELARARLVEAMGWRWSRAGRALGALALLARFDLEGGSGAGRVGRLLLHRLTGR</sequence>
<dbReference type="InterPro" id="IPR002060">
    <property type="entry name" value="Squ/phyt_synthse"/>
</dbReference>
<dbReference type="RefSeq" id="WP_095996981.1">
    <property type="nucleotide sequence ID" value="NZ_NSLI01000002.1"/>
</dbReference>